<evidence type="ECO:0000259" key="2">
    <source>
        <dbReference type="Pfam" id="PF00329"/>
    </source>
</evidence>
<accession>A0A7C4NMU8</accession>
<dbReference type="PANTHER" id="PTHR10884:SF14">
    <property type="entry name" value="NADH DEHYDROGENASE [UBIQUINONE] IRON-SULFUR PROTEIN 3, MITOCHONDRIAL"/>
    <property type="match status" value="1"/>
</dbReference>
<dbReference type="Gene3D" id="3.30.460.80">
    <property type="entry name" value="NADH:ubiquinone oxidoreductase, 30kDa subunit"/>
    <property type="match status" value="1"/>
</dbReference>
<organism evidence="4">
    <name type="scientific">Ignisphaera aggregans</name>
    <dbReference type="NCBI Taxonomy" id="334771"/>
    <lineage>
        <taxon>Archaea</taxon>
        <taxon>Thermoproteota</taxon>
        <taxon>Thermoprotei</taxon>
        <taxon>Desulfurococcales</taxon>
        <taxon>Desulfurococcaceae</taxon>
        <taxon>Ignisphaera</taxon>
    </lineage>
</organism>
<dbReference type="AlphaFoldDB" id="A0A7C4NMU8"/>
<evidence type="ECO:0000256" key="1">
    <source>
        <dbReference type="ARBA" id="ARBA00007569"/>
    </source>
</evidence>
<evidence type="ECO:0000313" key="4">
    <source>
        <dbReference type="EMBL" id="HGQ64826.1"/>
    </source>
</evidence>
<dbReference type="InterPro" id="IPR001268">
    <property type="entry name" value="NADH_UbQ_OxRdtase_30kDa_su"/>
</dbReference>
<proteinExistence type="inferred from homology"/>
<dbReference type="GO" id="GO:0008137">
    <property type="term" value="F:NADH dehydrogenase (ubiquinone) activity"/>
    <property type="evidence" value="ECO:0007669"/>
    <property type="project" value="InterPro"/>
</dbReference>
<protein>
    <submittedName>
        <fullName evidence="4">NADH-quinone oxidoreductase subunit C</fullName>
    </submittedName>
</protein>
<dbReference type="SUPFAM" id="SSF143243">
    <property type="entry name" value="Nqo5-like"/>
    <property type="match status" value="1"/>
</dbReference>
<dbReference type="PANTHER" id="PTHR10884">
    <property type="entry name" value="NADH DEHYDROGENASE UBIQUINONE IRON-SULFUR PROTEIN 3"/>
    <property type="match status" value="1"/>
</dbReference>
<comment type="caution">
    <text evidence="4">The sequence shown here is derived from an EMBL/GenBank/DDBJ whole genome shotgun (WGS) entry which is preliminary data.</text>
</comment>
<feature type="domain" description="NADH:ubiquinone oxidoreductase 30kDa subunit" evidence="2">
    <location>
        <begin position="61"/>
        <end position="179"/>
    </location>
</feature>
<dbReference type="InterPro" id="IPR037232">
    <property type="entry name" value="NADH_quin_OxRdtase_su_C/D-like"/>
</dbReference>
<gene>
    <name evidence="4" type="ORF">ENU08_06240</name>
    <name evidence="3" type="ORF">ENU41_05120</name>
</gene>
<dbReference type="Pfam" id="PF00329">
    <property type="entry name" value="Complex1_30kDa"/>
    <property type="match status" value="1"/>
</dbReference>
<reference evidence="4" key="1">
    <citation type="journal article" date="2020" name="mSystems">
        <title>Genome- and Community-Level Interaction Insights into Carbon Utilization and Element Cycling Functions of Hydrothermarchaeota in Hydrothermal Sediment.</title>
        <authorList>
            <person name="Zhou Z."/>
            <person name="Liu Y."/>
            <person name="Xu W."/>
            <person name="Pan J."/>
            <person name="Luo Z.H."/>
            <person name="Li M."/>
        </authorList>
    </citation>
    <scope>NUCLEOTIDE SEQUENCE [LARGE SCALE GENOMIC DNA]</scope>
    <source>
        <strain evidence="4">SpSt-637</strain>
        <strain evidence="3">SpSt-667</strain>
    </source>
</reference>
<evidence type="ECO:0000313" key="3">
    <source>
        <dbReference type="EMBL" id="HGQ36042.1"/>
    </source>
</evidence>
<dbReference type="EMBL" id="DTBD01000055">
    <property type="protein sequence ID" value="HGQ64826.1"/>
    <property type="molecule type" value="Genomic_DNA"/>
</dbReference>
<sequence length="180" mass="20853">MLTFLVVHLGLRKFLELFSYCLVERKQRWLLLSKTPNLDDILKQYTLRREVIKPNREVYIIDPAKIREVMQLIKNSYEDNVYLATIAGVDKAKENIFELNYFIHIVSLGKTIVIKTSIPRNNPKLDTIMDIIPGAYGAEAEIFDLLGIEFTGNKHLRRGFFVPLDIVSRGVYPLRKDAQV</sequence>
<comment type="similarity">
    <text evidence="1">Belongs to the complex I 30 kDa subunit family.</text>
</comment>
<dbReference type="EMBL" id="DTCK01000034">
    <property type="protein sequence ID" value="HGQ36042.1"/>
    <property type="molecule type" value="Genomic_DNA"/>
</dbReference>
<name>A0A7C4NMU8_9CREN</name>